<evidence type="ECO:0000313" key="3">
    <source>
        <dbReference type="EMBL" id="GAA4363371.1"/>
    </source>
</evidence>
<evidence type="ECO:0000313" key="4">
    <source>
        <dbReference type="Proteomes" id="UP001501011"/>
    </source>
</evidence>
<name>A0ABP8IMH6_9GAMM</name>
<dbReference type="PANTHER" id="PTHR33546:SF1">
    <property type="entry name" value="LARGE, MULTIFUNCTIONAL SECRETED PROTEIN"/>
    <property type="match status" value="1"/>
</dbReference>
<dbReference type="InterPro" id="IPR011041">
    <property type="entry name" value="Quinoprot_gluc/sorb_DH_b-prop"/>
</dbReference>
<organism evidence="3 4">
    <name type="scientific">Kangiella marina</name>
    <dbReference type="NCBI Taxonomy" id="1079178"/>
    <lineage>
        <taxon>Bacteria</taxon>
        <taxon>Pseudomonadati</taxon>
        <taxon>Pseudomonadota</taxon>
        <taxon>Gammaproteobacteria</taxon>
        <taxon>Kangiellales</taxon>
        <taxon>Kangiellaceae</taxon>
        <taxon>Kangiella</taxon>
    </lineage>
</organism>
<sequence length="359" mass="40472">MLKIFYSCSLALLSLGLQAAEVPENFSIELFAPEVEGARQMALSDSGVLYVGTRKAGKVYAVEDTDGDFKADKVYTIIEDLYMPSGIAYKDGDLYVAEVDKILKFNDIDNQYKDPKKPEVVYDNLPDDSHHGWKYIKFGPDGKLYIPIGVPCNVCDDEGYGLIIRIDLDADTIEREVVATGVRNSVGFDWHPKTKELWFTDNGRDWLGDDEPACELNHVTELGEFFGFPYVHGDDFMDPAFGKKLGDRMFTKPAWEFQAHVAPLGMMYYTGDMFPEKYKNTMFVTQHGSWNRSTKVGYKVVHLTLDGQKVVSQTDFVTGWLVDGEVKGRPNDVIQMPDGSLLISDDGFGKIYRVTYSEQ</sequence>
<accession>A0ABP8IMH6</accession>
<feature type="chain" id="PRO_5047084492" evidence="1">
    <location>
        <begin position="20"/>
        <end position="359"/>
    </location>
</feature>
<proteinExistence type="predicted"/>
<dbReference type="Proteomes" id="UP001501011">
    <property type="component" value="Unassembled WGS sequence"/>
</dbReference>
<keyword evidence="4" id="KW-1185">Reference proteome</keyword>
<dbReference type="PANTHER" id="PTHR33546">
    <property type="entry name" value="LARGE, MULTIFUNCTIONAL SECRETED PROTEIN-RELATED"/>
    <property type="match status" value="1"/>
</dbReference>
<reference evidence="4" key="1">
    <citation type="journal article" date="2019" name="Int. J. Syst. Evol. Microbiol.">
        <title>The Global Catalogue of Microorganisms (GCM) 10K type strain sequencing project: providing services to taxonomists for standard genome sequencing and annotation.</title>
        <authorList>
            <consortium name="The Broad Institute Genomics Platform"/>
            <consortium name="The Broad Institute Genome Sequencing Center for Infectious Disease"/>
            <person name="Wu L."/>
            <person name="Ma J."/>
        </authorList>
    </citation>
    <scope>NUCLEOTIDE SEQUENCE [LARGE SCALE GENOMIC DNA]</scope>
    <source>
        <strain evidence="4">JCM 17728</strain>
    </source>
</reference>
<comment type="caution">
    <text evidence="3">The sequence shown here is derived from an EMBL/GenBank/DDBJ whole genome shotgun (WGS) entry which is preliminary data.</text>
</comment>
<protein>
    <submittedName>
        <fullName evidence="3">Sorbosone dehydrogenase family protein</fullName>
    </submittedName>
</protein>
<dbReference type="InterPro" id="IPR012938">
    <property type="entry name" value="Glc/Sorbosone_DH"/>
</dbReference>
<evidence type="ECO:0000256" key="1">
    <source>
        <dbReference type="SAM" id="SignalP"/>
    </source>
</evidence>
<dbReference type="Gene3D" id="2.120.10.30">
    <property type="entry name" value="TolB, C-terminal domain"/>
    <property type="match status" value="1"/>
</dbReference>
<keyword evidence="1" id="KW-0732">Signal</keyword>
<dbReference type="RefSeq" id="WP_345292932.1">
    <property type="nucleotide sequence ID" value="NZ_BAABFV010000002.1"/>
</dbReference>
<feature type="domain" description="Glucose/Sorbosone dehydrogenase" evidence="2">
    <location>
        <begin position="113"/>
        <end position="353"/>
    </location>
</feature>
<dbReference type="EMBL" id="BAABFV010000002">
    <property type="protein sequence ID" value="GAA4363371.1"/>
    <property type="molecule type" value="Genomic_DNA"/>
</dbReference>
<feature type="signal peptide" evidence="1">
    <location>
        <begin position="1"/>
        <end position="19"/>
    </location>
</feature>
<dbReference type="SUPFAM" id="SSF50952">
    <property type="entry name" value="Soluble quinoprotein glucose dehydrogenase"/>
    <property type="match status" value="1"/>
</dbReference>
<dbReference type="InterPro" id="IPR011042">
    <property type="entry name" value="6-blade_b-propeller_TolB-like"/>
</dbReference>
<dbReference type="Pfam" id="PF07995">
    <property type="entry name" value="GSDH"/>
    <property type="match status" value="1"/>
</dbReference>
<evidence type="ECO:0000259" key="2">
    <source>
        <dbReference type="Pfam" id="PF07995"/>
    </source>
</evidence>
<gene>
    <name evidence="3" type="ORF">GCM10023151_18470</name>
</gene>